<evidence type="ECO:0000313" key="3">
    <source>
        <dbReference type="EMBL" id="KAK8029901.1"/>
    </source>
</evidence>
<feature type="domain" description="Heterokaryon incompatibility" evidence="2">
    <location>
        <begin position="150"/>
        <end position="285"/>
    </location>
</feature>
<reference evidence="3 4" key="1">
    <citation type="submission" date="2023-01" db="EMBL/GenBank/DDBJ databases">
        <title>Analysis of 21 Apiospora genomes using comparative genomics revels a genus with tremendous synthesis potential of carbohydrate active enzymes and secondary metabolites.</title>
        <authorList>
            <person name="Sorensen T."/>
        </authorList>
    </citation>
    <scope>NUCLEOTIDE SEQUENCE [LARGE SCALE GENOMIC DNA]</scope>
    <source>
        <strain evidence="3 4">CBS 33761</strain>
    </source>
</reference>
<feature type="region of interest" description="Disordered" evidence="1">
    <location>
        <begin position="71"/>
        <end position="106"/>
    </location>
</feature>
<dbReference type="PANTHER" id="PTHR24148:SF81">
    <property type="entry name" value="HETEROKARYON INCOMPATIBILITY DOMAIN-CONTAINING PROTEIN"/>
    <property type="match status" value="1"/>
</dbReference>
<dbReference type="EMBL" id="JAQQWK010000010">
    <property type="protein sequence ID" value="KAK8029901.1"/>
    <property type="molecule type" value="Genomic_DNA"/>
</dbReference>
<organism evidence="3 4">
    <name type="scientific">Apiospora rasikravindrae</name>
    <dbReference type="NCBI Taxonomy" id="990691"/>
    <lineage>
        <taxon>Eukaryota</taxon>
        <taxon>Fungi</taxon>
        <taxon>Dikarya</taxon>
        <taxon>Ascomycota</taxon>
        <taxon>Pezizomycotina</taxon>
        <taxon>Sordariomycetes</taxon>
        <taxon>Xylariomycetidae</taxon>
        <taxon>Amphisphaeriales</taxon>
        <taxon>Apiosporaceae</taxon>
        <taxon>Apiospora</taxon>
    </lineage>
</organism>
<dbReference type="InterPro" id="IPR010730">
    <property type="entry name" value="HET"/>
</dbReference>
<dbReference type="Pfam" id="PF06985">
    <property type="entry name" value="HET"/>
    <property type="match status" value="1"/>
</dbReference>
<comment type="caution">
    <text evidence="3">The sequence shown here is derived from an EMBL/GenBank/DDBJ whole genome shotgun (WGS) entry which is preliminary data.</text>
</comment>
<sequence>MSRWHAPSCSAPEVCLHEGIPHCRNCNETASTSLRDVKPMNVNASLSIPPDEPPGSLNLYWPPSIRWEDTPEEHVSSENQPTTANREAASQRHETESHSITGGSDRRYNIYPRPLLRNEIRLIRLRVEDDKKAPVHLTLEVYDSEECPEYETVSYTWTGDDGDADLSEVIFIGPYWDISFQTKNMLALLKYLRSGHGLRYIWIDAICINQADVAERSSQVANMGNIYFRCSRVVVWLGHDLVQETPKRYRRRRRLKEIEEEIGDTSVLEDLLRRRYFSRMWVIQEVVLAPSSIIPIGQVDFVATAKAAIELSNILGNKRWEGLDLFEVLHLVSPLRMHATDPRDRIFGVLGLLHNSPSGPLTPGYAVSVQNVMIGTMAHFLLDLKRDHLLRYALGHLHESASLKTLSPWCTLSSFLHEWRLFIGDEQSCDMGWNQFFIDRELTLEMRLRLVQSVQRTRFAYELLEIAMEVCSDLSPRIIDGALAYTGNAQLFGGRLTFFKSRPHELREDAVIWALDLEEIRKLAVKTEIDDYMRLFHAFKQVTGEDEISMALREPRPEDSDIYPSSPWPESVAQELGLDGKMRRIRIV</sequence>
<keyword evidence="4" id="KW-1185">Reference proteome</keyword>
<name>A0ABR1SDJ2_9PEZI</name>
<dbReference type="Proteomes" id="UP001444661">
    <property type="component" value="Unassembled WGS sequence"/>
</dbReference>
<dbReference type="PANTHER" id="PTHR24148">
    <property type="entry name" value="ANKYRIN REPEAT DOMAIN-CONTAINING PROTEIN 39 HOMOLOG-RELATED"/>
    <property type="match status" value="1"/>
</dbReference>
<protein>
    <recommendedName>
        <fullName evidence="2">Heterokaryon incompatibility domain-containing protein</fullName>
    </recommendedName>
</protein>
<dbReference type="InterPro" id="IPR052895">
    <property type="entry name" value="HetReg/Transcr_Mod"/>
</dbReference>
<accession>A0ABR1SDJ2</accession>
<gene>
    <name evidence="3" type="ORF">PG993_011192</name>
</gene>
<evidence type="ECO:0000313" key="4">
    <source>
        <dbReference type="Proteomes" id="UP001444661"/>
    </source>
</evidence>
<evidence type="ECO:0000259" key="2">
    <source>
        <dbReference type="Pfam" id="PF06985"/>
    </source>
</evidence>
<evidence type="ECO:0000256" key="1">
    <source>
        <dbReference type="SAM" id="MobiDB-lite"/>
    </source>
</evidence>
<proteinExistence type="predicted"/>